<name>B9FE75_ORYSJ</name>
<reference evidence="2" key="1">
    <citation type="journal article" date="2005" name="PLoS Biol.">
        <title>The genomes of Oryza sativa: a history of duplications.</title>
        <authorList>
            <person name="Yu J."/>
            <person name="Wang J."/>
            <person name="Lin W."/>
            <person name="Li S."/>
            <person name="Li H."/>
            <person name="Zhou J."/>
            <person name="Ni P."/>
            <person name="Dong W."/>
            <person name="Hu S."/>
            <person name="Zeng C."/>
            <person name="Zhang J."/>
            <person name="Zhang Y."/>
            <person name="Li R."/>
            <person name="Xu Z."/>
            <person name="Li S."/>
            <person name="Li X."/>
            <person name="Zheng H."/>
            <person name="Cong L."/>
            <person name="Lin L."/>
            <person name="Yin J."/>
            <person name="Geng J."/>
            <person name="Li G."/>
            <person name="Shi J."/>
            <person name="Liu J."/>
            <person name="Lv H."/>
            <person name="Li J."/>
            <person name="Wang J."/>
            <person name="Deng Y."/>
            <person name="Ran L."/>
            <person name="Shi X."/>
            <person name="Wang X."/>
            <person name="Wu Q."/>
            <person name="Li C."/>
            <person name="Ren X."/>
            <person name="Wang J."/>
            <person name="Wang X."/>
            <person name="Li D."/>
            <person name="Liu D."/>
            <person name="Zhang X."/>
            <person name="Ji Z."/>
            <person name="Zhao W."/>
            <person name="Sun Y."/>
            <person name="Zhang Z."/>
            <person name="Bao J."/>
            <person name="Han Y."/>
            <person name="Dong L."/>
            <person name="Ji J."/>
            <person name="Chen P."/>
            <person name="Wu S."/>
            <person name="Liu J."/>
            <person name="Xiao Y."/>
            <person name="Bu D."/>
            <person name="Tan J."/>
            <person name="Yang L."/>
            <person name="Ye C."/>
            <person name="Zhang J."/>
            <person name="Xu J."/>
            <person name="Zhou Y."/>
            <person name="Yu Y."/>
            <person name="Zhang B."/>
            <person name="Zhuang S."/>
            <person name="Wei H."/>
            <person name="Liu B."/>
            <person name="Lei M."/>
            <person name="Yu H."/>
            <person name="Li Y."/>
            <person name="Xu H."/>
            <person name="Wei S."/>
            <person name="He X."/>
            <person name="Fang L."/>
            <person name="Zhang Z."/>
            <person name="Zhang Y."/>
            <person name="Huang X."/>
            <person name="Su Z."/>
            <person name="Tong W."/>
            <person name="Li J."/>
            <person name="Tong Z."/>
            <person name="Li S."/>
            <person name="Ye J."/>
            <person name="Wang L."/>
            <person name="Fang L."/>
            <person name="Lei T."/>
            <person name="Chen C."/>
            <person name="Chen H."/>
            <person name="Xu Z."/>
            <person name="Li H."/>
            <person name="Huang H."/>
            <person name="Zhang F."/>
            <person name="Xu H."/>
            <person name="Li N."/>
            <person name="Zhao C."/>
            <person name="Li S."/>
            <person name="Dong L."/>
            <person name="Huang Y."/>
            <person name="Li L."/>
            <person name="Xi Y."/>
            <person name="Qi Q."/>
            <person name="Li W."/>
            <person name="Zhang B."/>
            <person name="Hu W."/>
            <person name="Zhang Y."/>
            <person name="Tian X."/>
            <person name="Jiao Y."/>
            <person name="Liang X."/>
            <person name="Jin J."/>
            <person name="Gao L."/>
            <person name="Zheng W."/>
            <person name="Hao B."/>
            <person name="Liu S."/>
            <person name="Wang W."/>
            <person name="Yuan L."/>
            <person name="Cao M."/>
            <person name="McDermott J."/>
            <person name="Samudrala R."/>
            <person name="Wang J."/>
            <person name="Wong G.K."/>
            <person name="Yang H."/>
        </authorList>
    </citation>
    <scope>NUCLEOTIDE SEQUENCE [LARGE SCALE GENOMIC DNA]</scope>
</reference>
<dbReference type="Proteomes" id="UP000007752">
    <property type="component" value="Chromosome 4"/>
</dbReference>
<proteinExistence type="predicted"/>
<evidence type="ECO:0000256" key="1">
    <source>
        <dbReference type="SAM" id="MobiDB-lite"/>
    </source>
</evidence>
<sequence length="336" mass="38213">MPTFSAQTTDEDRAKAQEEYDDALETYQGQYVMYKTWLDEDACASAILVASMEVHLTGDVVTLASAHFTWTHLRDRYAPTGDALYLAMCCQRQWSHMDLRRIYDFLTRLRSEYESIRAQLLARHPRVTLMEALTEIHSEEIRLREAGAISIARDPIKHELTKHIGVDASYTRTQVQDQVIALQYVPSELQLADFFTKAQTRAQHRIPEGILNGSREDLDKPKNGRTSDRDKIAANRALLQALEVAGLLESGMKNMLTPGEQDLYPVEQALNKCVSLYKEPHTRKFVSKTLKNEYIRCLRRLTGIVQSDFAVSEALTLQGLLAEAQQILEELGHESN</sequence>
<dbReference type="PANTHER" id="PTHR47689">
    <property type="entry name" value="TETRATRICOPEPTIDE REPEAT (TPR)-LIKE SUPERFAMILY PROTEIN"/>
    <property type="match status" value="1"/>
</dbReference>
<feature type="region of interest" description="Disordered" evidence="1">
    <location>
        <begin position="206"/>
        <end position="229"/>
    </location>
</feature>
<evidence type="ECO:0000313" key="2">
    <source>
        <dbReference type="EMBL" id="EEE60658.1"/>
    </source>
</evidence>
<dbReference type="EMBL" id="CM000141">
    <property type="protein sequence ID" value="EEE60658.1"/>
    <property type="molecule type" value="Genomic_DNA"/>
</dbReference>
<organism evidence="2">
    <name type="scientific">Oryza sativa subsp. japonica</name>
    <name type="common">Rice</name>
    <dbReference type="NCBI Taxonomy" id="39947"/>
    <lineage>
        <taxon>Eukaryota</taxon>
        <taxon>Viridiplantae</taxon>
        <taxon>Streptophyta</taxon>
        <taxon>Embryophyta</taxon>
        <taxon>Tracheophyta</taxon>
        <taxon>Spermatophyta</taxon>
        <taxon>Magnoliopsida</taxon>
        <taxon>Liliopsida</taxon>
        <taxon>Poales</taxon>
        <taxon>Poaceae</taxon>
        <taxon>BOP clade</taxon>
        <taxon>Oryzoideae</taxon>
        <taxon>Oryzeae</taxon>
        <taxon>Oryzinae</taxon>
        <taxon>Oryza</taxon>
        <taxon>Oryza sativa</taxon>
    </lineage>
</organism>
<protein>
    <submittedName>
        <fullName evidence="2">Uncharacterized protein</fullName>
    </submittedName>
</protein>
<accession>B9FE75</accession>
<feature type="compositionally biased region" description="Basic and acidic residues" evidence="1">
    <location>
        <begin position="214"/>
        <end position="229"/>
    </location>
</feature>
<dbReference type="AlphaFoldDB" id="B9FE75"/>
<dbReference type="CDD" id="cd09272">
    <property type="entry name" value="RNase_HI_RT_Ty1"/>
    <property type="match status" value="1"/>
</dbReference>
<reference evidence="2" key="2">
    <citation type="submission" date="2008-12" db="EMBL/GenBank/DDBJ databases">
        <title>Improved gene annotation of the rice (Oryza sativa) genomes.</title>
        <authorList>
            <person name="Wang J."/>
            <person name="Li R."/>
            <person name="Fan W."/>
            <person name="Huang Q."/>
            <person name="Zhang J."/>
            <person name="Zhou Y."/>
            <person name="Hu Y."/>
            <person name="Zi S."/>
            <person name="Li J."/>
            <person name="Ni P."/>
            <person name="Zheng H."/>
            <person name="Zhang Y."/>
            <person name="Zhao M."/>
            <person name="Hao Q."/>
            <person name="McDermott J."/>
            <person name="Samudrala R."/>
            <person name="Kristiansen K."/>
            <person name="Wong G.K.-S."/>
        </authorList>
    </citation>
    <scope>NUCLEOTIDE SEQUENCE</scope>
</reference>
<dbReference type="PANTHER" id="PTHR47689:SF2">
    <property type="entry name" value="TETRATRICOPEPTIDE REPEAT (TPR)-LIKE SUPERFAMILY PROTEIN"/>
    <property type="match status" value="1"/>
</dbReference>
<gene>
    <name evidence="2" type="ORF">OsJ_14109</name>
</gene>